<reference evidence="8" key="1">
    <citation type="submission" date="2015-07" db="EMBL/GenBank/DDBJ databases">
        <title>Adaptation to a free-living lifestyle via gene acquisitions in the diplomonad Trepomonas sp. PC1.</title>
        <authorList>
            <person name="Xu F."/>
            <person name="Jerlstrom-Hultqvist J."/>
            <person name="Kolisko M."/>
            <person name="Simpson A.G.B."/>
            <person name="Roger A.J."/>
            <person name="Svard S.G."/>
            <person name="Andersson J.O."/>
        </authorList>
    </citation>
    <scope>NUCLEOTIDE SEQUENCE</scope>
    <source>
        <strain evidence="8">PC1</strain>
    </source>
</reference>
<name>A0A146KDL1_9EUKA</name>
<dbReference type="EMBL" id="GDID01002831">
    <property type="protein sequence ID" value="JAP93775.1"/>
    <property type="molecule type" value="Transcribed_RNA"/>
</dbReference>
<evidence type="ECO:0000256" key="6">
    <source>
        <dbReference type="ARBA" id="ARBA00022833"/>
    </source>
</evidence>
<evidence type="ECO:0000256" key="2">
    <source>
        <dbReference type="ARBA" id="ARBA00022723"/>
    </source>
</evidence>
<dbReference type="SUPFAM" id="SSF57850">
    <property type="entry name" value="RING/U-box"/>
    <property type="match status" value="1"/>
</dbReference>
<keyword evidence="2" id="KW-0479">Metal-binding</keyword>
<dbReference type="InterPro" id="IPR031127">
    <property type="entry name" value="E3_UB_ligase_RBR"/>
</dbReference>
<dbReference type="InterPro" id="IPR044066">
    <property type="entry name" value="TRIAD_supradom"/>
</dbReference>
<dbReference type="GO" id="GO:0008270">
    <property type="term" value="F:zinc ion binding"/>
    <property type="evidence" value="ECO:0007669"/>
    <property type="project" value="UniProtKB-KW"/>
</dbReference>
<evidence type="ECO:0000259" key="7">
    <source>
        <dbReference type="PROSITE" id="PS51873"/>
    </source>
</evidence>
<dbReference type="PANTHER" id="PTHR11685">
    <property type="entry name" value="RBR FAMILY RING FINGER AND IBR DOMAIN-CONTAINING"/>
    <property type="match status" value="1"/>
</dbReference>
<organism evidence="8">
    <name type="scientific">Trepomonas sp. PC1</name>
    <dbReference type="NCBI Taxonomy" id="1076344"/>
    <lineage>
        <taxon>Eukaryota</taxon>
        <taxon>Metamonada</taxon>
        <taxon>Diplomonadida</taxon>
        <taxon>Hexamitidae</taxon>
        <taxon>Hexamitinae</taxon>
        <taxon>Trepomonas</taxon>
    </lineage>
</organism>
<feature type="domain" description="RING-type" evidence="7">
    <location>
        <begin position="341"/>
        <end position="552"/>
    </location>
</feature>
<evidence type="ECO:0000256" key="4">
    <source>
        <dbReference type="ARBA" id="ARBA00022771"/>
    </source>
</evidence>
<dbReference type="PROSITE" id="PS51873">
    <property type="entry name" value="TRIAD"/>
    <property type="match status" value="1"/>
</dbReference>
<accession>A0A146KDL1</accession>
<keyword evidence="4" id="KW-0863">Zinc-finger</keyword>
<evidence type="ECO:0000256" key="1">
    <source>
        <dbReference type="ARBA" id="ARBA00022679"/>
    </source>
</evidence>
<protein>
    <submittedName>
        <fullName evidence="8">IBR domain-containing protein</fullName>
    </submittedName>
</protein>
<sequence length="559" mass="64872">VKQVEHIHEISYDQNILFRSQFATYLDEPSSKLEKMGYKINKSKLQNEFEISHCDDIKFDNVSIQNDAKQLLSLVIQKAMEGITPSQYQITHQQQTIVINSQSANKQSSNHDIKFVNCKQKSISNFKSCQISKIYKQGEKSSMQQLEQQLKQYEPFVKVTIKQETEEIIEVSEESYLCTESSESDDNVITIYTLEILIYDQMLYPLITSLLLKNGNKKIQFSIKCSNIQYITHKELFFGNLFQFCCKNNIVIISENPKAMQLSFEGDYHLLLDLESRFSELVQHQLFQTGNDEKLIQALQQRNIFCKETGSEFGIIILKCDLDDVARIESLIDRKLPQNTNCQCMDMCDQSVLSSGIITIYEKGQAIANTQLCIPCYEMYLENIIKSTAKNFLPNFIQFPPGKEYIFGELFSVLYEEEKFKPVLNNWLQLVRNFIISTSEQFKCCGNCNSANVQRTQNDKPYYTKLCKQCNSYKCTKCQKWHPRRKHDKIIADNYKKCPSCETPIYKTGGCNHIECTVCRKHFCYICANIAYKTSSEVYGHMTEVHKDWMQSPADELSM</sequence>
<evidence type="ECO:0000256" key="5">
    <source>
        <dbReference type="ARBA" id="ARBA00022786"/>
    </source>
</evidence>
<gene>
    <name evidence="8" type="ORF">TPC1_13804</name>
</gene>
<dbReference type="Gene3D" id="1.20.120.1750">
    <property type="match status" value="1"/>
</dbReference>
<keyword evidence="1" id="KW-0808">Transferase</keyword>
<dbReference type="GO" id="GO:0004842">
    <property type="term" value="F:ubiquitin-protein transferase activity"/>
    <property type="evidence" value="ECO:0007669"/>
    <property type="project" value="InterPro"/>
</dbReference>
<dbReference type="GO" id="GO:0016567">
    <property type="term" value="P:protein ubiquitination"/>
    <property type="evidence" value="ECO:0007669"/>
    <property type="project" value="InterPro"/>
</dbReference>
<evidence type="ECO:0000313" key="8">
    <source>
        <dbReference type="EMBL" id="JAP93775.1"/>
    </source>
</evidence>
<dbReference type="AlphaFoldDB" id="A0A146KDL1"/>
<evidence type="ECO:0000256" key="3">
    <source>
        <dbReference type="ARBA" id="ARBA00022737"/>
    </source>
</evidence>
<keyword evidence="3" id="KW-0677">Repeat</keyword>
<proteinExistence type="predicted"/>
<dbReference type="Pfam" id="PF22191">
    <property type="entry name" value="IBR_1"/>
    <property type="match status" value="1"/>
</dbReference>
<keyword evidence="6" id="KW-0862">Zinc</keyword>
<feature type="non-terminal residue" evidence="8">
    <location>
        <position position="1"/>
    </location>
</feature>
<keyword evidence="5" id="KW-0833">Ubl conjugation pathway</keyword>